<keyword evidence="1" id="KW-1133">Transmembrane helix</keyword>
<feature type="transmembrane region" description="Helical" evidence="1">
    <location>
        <begin position="98"/>
        <end position="115"/>
    </location>
</feature>
<dbReference type="OrthoDB" id="7907428at2"/>
<sequence>MNRSTAKAFKHSPWRRRMVALAGALVLAVAWGSLIQTQFNLNALVALGVEMPVRLRLQTSLQDLLGFGPVYAGIVLAAWLPSLAVASWLARRKPAWRIGLFTLAAGVALPIAIRVTDAVAPMPVFIDATRGLGGLLAMTIGSAAGGALFARWTWPRHRA</sequence>
<dbReference type="AlphaFoldDB" id="A0A502DHH1"/>
<feature type="transmembrane region" description="Helical" evidence="1">
    <location>
        <begin position="135"/>
        <end position="154"/>
    </location>
</feature>
<dbReference type="RefSeq" id="WP_140844667.1">
    <property type="nucleotide sequence ID" value="NZ_RCZI01000006.1"/>
</dbReference>
<keyword evidence="1" id="KW-0812">Transmembrane</keyword>
<evidence type="ECO:0000256" key="1">
    <source>
        <dbReference type="SAM" id="Phobius"/>
    </source>
</evidence>
<evidence type="ECO:0000313" key="3">
    <source>
        <dbReference type="Proteomes" id="UP000319212"/>
    </source>
</evidence>
<evidence type="ECO:0000313" key="2">
    <source>
        <dbReference type="EMBL" id="TPG23919.1"/>
    </source>
</evidence>
<organism evidence="2 3">
    <name type="scientific">Variovorax guangxiensis</name>
    <dbReference type="NCBI Taxonomy" id="1775474"/>
    <lineage>
        <taxon>Bacteria</taxon>
        <taxon>Pseudomonadati</taxon>
        <taxon>Pseudomonadota</taxon>
        <taxon>Betaproteobacteria</taxon>
        <taxon>Burkholderiales</taxon>
        <taxon>Comamonadaceae</taxon>
        <taxon>Variovorax</taxon>
    </lineage>
</organism>
<name>A0A502DHH1_9BURK</name>
<feature type="transmembrane region" description="Helical" evidence="1">
    <location>
        <begin position="64"/>
        <end position="86"/>
    </location>
</feature>
<dbReference type="EMBL" id="RCZI01000006">
    <property type="protein sequence ID" value="TPG23919.1"/>
    <property type="molecule type" value="Genomic_DNA"/>
</dbReference>
<gene>
    <name evidence="2" type="ORF">EAH82_18875</name>
</gene>
<dbReference type="Proteomes" id="UP000319212">
    <property type="component" value="Unassembled WGS sequence"/>
</dbReference>
<proteinExistence type="predicted"/>
<reference evidence="2 3" key="1">
    <citation type="journal article" date="2019" name="Environ. Microbiol.">
        <title>Species interactions and distinct microbial communities in high Arctic permafrost affected cryosols are associated with the CH4 and CO2 gas fluxes.</title>
        <authorList>
            <person name="Altshuler I."/>
            <person name="Hamel J."/>
            <person name="Turney S."/>
            <person name="Magnuson E."/>
            <person name="Levesque R."/>
            <person name="Greer C."/>
            <person name="Whyte L.G."/>
        </authorList>
    </citation>
    <scope>NUCLEOTIDE SEQUENCE [LARGE SCALE GENOMIC DNA]</scope>
    <source>
        <strain evidence="2 3">S06.C</strain>
    </source>
</reference>
<comment type="caution">
    <text evidence="2">The sequence shown here is derived from an EMBL/GenBank/DDBJ whole genome shotgun (WGS) entry which is preliminary data.</text>
</comment>
<accession>A0A502DHH1</accession>
<protein>
    <submittedName>
        <fullName evidence="2">Uncharacterized protein</fullName>
    </submittedName>
</protein>
<keyword evidence="1" id="KW-0472">Membrane</keyword>